<gene>
    <name evidence="2" type="ORF">NON19_14230</name>
</gene>
<protein>
    <submittedName>
        <fullName evidence="2">Uncharacterized protein</fullName>
    </submittedName>
</protein>
<keyword evidence="1" id="KW-0732">Signal</keyword>
<feature type="signal peptide" evidence="1">
    <location>
        <begin position="1"/>
        <end position="29"/>
    </location>
</feature>
<accession>A0ABT1PFZ8</accession>
<keyword evidence="3" id="KW-1185">Reference proteome</keyword>
<sequence>MTRRTIALVGSAALTLAGTMLCGAAPAHAQGSTVTAIVQGGHITDVQVDMPSVLQAAGFNVTQGFALKVGERIALNDSTLEEGIGRGPFDQNNPIVHVQPLVQFGSVANGAVGKVDLRAVVAAADGSIDEASYSATMNCQLDASANGTCTSSS</sequence>
<proteinExistence type="predicted"/>
<evidence type="ECO:0000313" key="2">
    <source>
        <dbReference type="EMBL" id="MCQ4043153.1"/>
    </source>
</evidence>
<evidence type="ECO:0000256" key="1">
    <source>
        <dbReference type="SAM" id="SignalP"/>
    </source>
</evidence>
<dbReference type="Proteomes" id="UP001206206">
    <property type="component" value="Unassembled WGS sequence"/>
</dbReference>
<comment type="caution">
    <text evidence="2">The sequence shown here is derived from an EMBL/GenBank/DDBJ whole genome shotgun (WGS) entry which is preliminary data.</text>
</comment>
<dbReference type="EMBL" id="JANFNH010000012">
    <property type="protein sequence ID" value="MCQ4043153.1"/>
    <property type="molecule type" value="Genomic_DNA"/>
</dbReference>
<feature type="chain" id="PRO_5047450642" evidence="1">
    <location>
        <begin position="30"/>
        <end position="153"/>
    </location>
</feature>
<name>A0ABT1PFZ8_9ACTN</name>
<reference evidence="2 3" key="1">
    <citation type="submission" date="2022-06" db="EMBL/GenBank/DDBJ databases">
        <title>Draft genome sequence of type strain Streptomyces rubrisoli DSM 42083.</title>
        <authorList>
            <person name="Duangmal K."/>
            <person name="Klaysubun C."/>
        </authorList>
    </citation>
    <scope>NUCLEOTIDE SEQUENCE [LARGE SCALE GENOMIC DNA]</scope>
    <source>
        <strain evidence="2 3">DSM 42083</strain>
    </source>
</reference>
<evidence type="ECO:0000313" key="3">
    <source>
        <dbReference type="Proteomes" id="UP001206206"/>
    </source>
</evidence>
<dbReference type="RefSeq" id="WP_255927978.1">
    <property type="nucleotide sequence ID" value="NZ_JANFNH010000012.1"/>
</dbReference>
<organism evidence="2 3">
    <name type="scientific">Streptantibioticus rubrisoli</name>
    <dbReference type="NCBI Taxonomy" id="1387313"/>
    <lineage>
        <taxon>Bacteria</taxon>
        <taxon>Bacillati</taxon>
        <taxon>Actinomycetota</taxon>
        <taxon>Actinomycetes</taxon>
        <taxon>Kitasatosporales</taxon>
        <taxon>Streptomycetaceae</taxon>
        <taxon>Streptantibioticus</taxon>
    </lineage>
</organism>